<reference evidence="2 3" key="1">
    <citation type="submission" date="2017-03" db="EMBL/GenBank/DDBJ databases">
        <title>An alternative strategy for trypanosome survival in the mammalian bloodstream revealed through genome and transcriptome analysis of the ubiquitous bovine parasite Trypanosoma (Megatrypanum) theileri.</title>
        <authorList>
            <person name="Kelly S."/>
            <person name="Ivens A."/>
            <person name="Mott A."/>
            <person name="O'Neill E."/>
            <person name="Emms D."/>
            <person name="Macleod O."/>
            <person name="Voorheis P."/>
            <person name="Matthews J."/>
            <person name="Matthews K."/>
            <person name="Carrington M."/>
        </authorList>
    </citation>
    <scope>NUCLEOTIDE SEQUENCE [LARGE SCALE GENOMIC DNA]</scope>
    <source>
        <strain evidence="2">Edinburgh</strain>
    </source>
</reference>
<dbReference type="EMBL" id="NBCO01000044">
    <property type="protein sequence ID" value="ORC84517.1"/>
    <property type="molecule type" value="Genomic_DNA"/>
</dbReference>
<feature type="compositionally biased region" description="Low complexity" evidence="1">
    <location>
        <begin position="98"/>
        <end position="113"/>
    </location>
</feature>
<dbReference type="AlphaFoldDB" id="A0A1X0NIP4"/>
<name>A0A1X0NIP4_9TRYP</name>
<dbReference type="Proteomes" id="UP000192257">
    <property type="component" value="Unassembled WGS sequence"/>
</dbReference>
<evidence type="ECO:0000313" key="2">
    <source>
        <dbReference type="EMBL" id="ORC84517.1"/>
    </source>
</evidence>
<accession>A0A1X0NIP4</accession>
<protein>
    <submittedName>
        <fullName evidence="2">Uncharacterized protein</fullName>
    </submittedName>
</protein>
<sequence length="146" mass="15851">QYRISGHHRPSGQQRTSILLSPTAADCLASLTAHNKEVAPSGILVRSNLNTNTTPPMRRRSLQWRGSTSSSFATGEDTFREGDDNNLSLSQLPADAFGGRSSSCCGSGSGRSNNNDDERENNELENIIALIQRMRTQEGILKSSSE</sequence>
<feature type="compositionally biased region" description="Polar residues" evidence="1">
    <location>
        <begin position="64"/>
        <end position="73"/>
    </location>
</feature>
<evidence type="ECO:0000313" key="3">
    <source>
        <dbReference type="Proteomes" id="UP000192257"/>
    </source>
</evidence>
<keyword evidence="3" id="KW-1185">Reference proteome</keyword>
<comment type="caution">
    <text evidence="2">The sequence shown here is derived from an EMBL/GenBank/DDBJ whole genome shotgun (WGS) entry which is preliminary data.</text>
</comment>
<dbReference type="VEuPathDB" id="TriTrypDB:TM35_000441730"/>
<dbReference type="RefSeq" id="XP_028878583.1">
    <property type="nucleotide sequence ID" value="XM_029030182.1"/>
</dbReference>
<organism evidence="2 3">
    <name type="scientific">Trypanosoma theileri</name>
    <dbReference type="NCBI Taxonomy" id="67003"/>
    <lineage>
        <taxon>Eukaryota</taxon>
        <taxon>Discoba</taxon>
        <taxon>Euglenozoa</taxon>
        <taxon>Kinetoplastea</taxon>
        <taxon>Metakinetoplastina</taxon>
        <taxon>Trypanosomatida</taxon>
        <taxon>Trypanosomatidae</taxon>
        <taxon>Trypanosoma</taxon>
    </lineage>
</organism>
<feature type="non-terminal residue" evidence="2">
    <location>
        <position position="1"/>
    </location>
</feature>
<proteinExistence type="predicted"/>
<evidence type="ECO:0000256" key="1">
    <source>
        <dbReference type="SAM" id="MobiDB-lite"/>
    </source>
</evidence>
<dbReference type="GeneID" id="39989962"/>
<feature type="region of interest" description="Disordered" evidence="1">
    <location>
        <begin position="47"/>
        <end position="120"/>
    </location>
</feature>
<gene>
    <name evidence="2" type="ORF">TM35_000441730</name>
</gene>